<reference evidence="2" key="1">
    <citation type="journal article" date="2014" name="Front. Microbiol.">
        <title>High frequency of phylogenetically diverse reductive dehalogenase-homologous genes in deep subseafloor sedimentary metagenomes.</title>
        <authorList>
            <person name="Kawai M."/>
            <person name="Futagami T."/>
            <person name="Toyoda A."/>
            <person name="Takaki Y."/>
            <person name="Nishi S."/>
            <person name="Hori S."/>
            <person name="Arai W."/>
            <person name="Tsubouchi T."/>
            <person name="Morono Y."/>
            <person name="Uchiyama I."/>
            <person name="Ito T."/>
            <person name="Fujiyama A."/>
            <person name="Inagaki F."/>
            <person name="Takami H."/>
        </authorList>
    </citation>
    <scope>NUCLEOTIDE SEQUENCE</scope>
    <source>
        <strain evidence="2">Expedition CK06-06</strain>
    </source>
</reference>
<dbReference type="SUPFAM" id="SSF51621">
    <property type="entry name" value="Phosphoenolpyruvate/pyruvate domain"/>
    <property type="match status" value="1"/>
</dbReference>
<dbReference type="InterPro" id="IPR040442">
    <property type="entry name" value="Pyrv_kinase-like_dom_sf"/>
</dbReference>
<comment type="caution">
    <text evidence="2">The sequence shown here is derived from an EMBL/GenBank/DDBJ whole genome shotgun (WGS) entry which is preliminary data.</text>
</comment>
<accession>X1J550</accession>
<gene>
    <name evidence="2" type="ORF">S03H2_64029</name>
</gene>
<dbReference type="AlphaFoldDB" id="X1J550"/>
<dbReference type="PANTHER" id="PTHR46244:SF6">
    <property type="entry name" value="PHOSPHOENOLPYRUVATE-PROTEIN PHOSPHOTRANSFERASE"/>
    <property type="match status" value="1"/>
</dbReference>
<feature type="non-terminal residue" evidence="2">
    <location>
        <position position="128"/>
    </location>
</feature>
<dbReference type="InterPro" id="IPR000121">
    <property type="entry name" value="PEP_util_C"/>
</dbReference>
<sequence length="128" mass="14913">MNREELPTEEEQFQVYKQVAERCAPYHAVIRTVDLGGDKFITSPSLPEEMNPFLGWRAIRFSLEQPETFKDQLRAVLRASAYGKLKLMYPMISDIKEVRKANAILKEATEEVERRGEEFDREMEVGIM</sequence>
<dbReference type="GO" id="GO:0016772">
    <property type="term" value="F:transferase activity, transferring phosphorus-containing groups"/>
    <property type="evidence" value="ECO:0007669"/>
    <property type="project" value="InterPro"/>
</dbReference>
<evidence type="ECO:0000259" key="1">
    <source>
        <dbReference type="Pfam" id="PF02896"/>
    </source>
</evidence>
<dbReference type="InterPro" id="IPR050499">
    <property type="entry name" value="PEP-utilizing_PTS_enzyme"/>
</dbReference>
<dbReference type="Pfam" id="PF02896">
    <property type="entry name" value="PEP-utilizers_C"/>
    <property type="match status" value="1"/>
</dbReference>
<dbReference type="Gene3D" id="3.20.20.60">
    <property type="entry name" value="Phosphoenolpyruvate-binding domains"/>
    <property type="match status" value="1"/>
</dbReference>
<dbReference type="PANTHER" id="PTHR46244">
    <property type="entry name" value="PHOSPHOENOLPYRUVATE-PROTEIN PHOSPHOTRANSFERASE"/>
    <property type="match status" value="1"/>
</dbReference>
<feature type="domain" description="PEP-utilising enzyme C-terminal" evidence="1">
    <location>
        <begin position="1"/>
        <end position="128"/>
    </location>
</feature>
<proteinExistence type="predicted"/>
<dbReference type="InterPro" id="IPR015813">
    <property type="entry name" value="Pyrv/PenolPyrv_kinase-like_dom"/>
</dbReference>
<protein>
    <recommendedName>
        <fullName evidence="1">PEP-utilising enzyme C-terminal domain-containing protein</fullName>
    </recommendedName>
</protein>
<organism evidence="2">
    <name type="scientific">marine sediment metagenome</name>
    <dbReference type="NCBI Taxonomy" id="412755"/>
    <lineage>
        <taxon>unclassified sequences</taxon>
        <taxon>metagenomes</taxon>
        <taxon>ecological metagenomes</taxon>
    </lineage>
</organism>
<name>X1J550_9ZZZZ</name>
<dbReference type="EMBL" id="BARU01041542">
    <property type="protein sequence ID" value="GAH76625.1"/>
    <property type="molecule type" value="Genomic_DNA"/>
</dbReference>
<evidence type="ECO:0000313" key="2">
    <source>
        <dbReference type="EMBL" id="GAH76625.1"/>
    </source>
</evidence>